<dbReference type="Pfam" id="PF00874">
    <property type="entry name" value="PRD"/>
    <property type="match status" value="2"/>
</dbReference>
<dbReference type="PROSITE" id="PS51372">
    <property type="entry name" value="PRD_2"/>
    <property type="match status" value="2"/>
</dbReference>
<dbReference type="AlphaFoldDB" id="A0A1Y1RMY7"/>
<reference evidence="3 4" key="1">
    <citation type="submission" date="2016-05" db="EMBL/GenBank/DDBJ databases">
        <title>Draft genome sequence of a porcine commensal Rothia nasimurium.</title>
        <authorList>
            <person name="Gaiser R.A."/>
            <person name="Van Baarlen P."/>
            <person name="Wells J.M."/>
        </authorList>
    </citation>
    <scope>NUCLEOTIDE SEQUENCE [LARGE SCALE GENOMIC DNA]</scope>
    <source>
        <strain evidence="3 4">PT-32</strain>
    </source>
</reference>
<dbReference type="InterPro" id="IPR036650">
    <property type="entry name" value="CAT_RNA-bd_dom_sf"/>
</dbReference>
<dbReference type="Gene3D" id="2.30.24.10">
    <property type="entry name" value="CAT RNA-binding domain"/>
    <property type="match status" value="1"/>
</dbReference>
<keyword evidence="1" id="KW-0677">Repeat</keyword>
<dbReference type="InterPro" id="IPR036634">
    <property type="entry name" value="PRD_sf"/>
</dbReference>
<feature type="domain" description="PRD" evidence="2">
    <location>
        <begin position="170"/>
        <end position="286"/>
    </location>
</feature>
<evidence type="ECO:0000313" key="3">
    <source>
        <dbReference type="EMBL" id="ORC15979.1"/>
    </source>
</evidence>
<dbReference type="Proteomes" id="UP000192359">
    <property type="component" value="Unassembled WGS sequence"/>
</dbReference>
<name>A0A1Y1RMY7_9MICC</name>
<comment type="caution">
    <text evidence="3">The sequence shown here is derived from an EMBL/GenBank/DDBJ whole genome shotgun (WGS) entry which is preliminary data.</text>
</comment>
<dbReference type="SUPFAM" id="SSF63520">
    <property type="entry name" value="PTS-regulatory domain, PRD"/>
    <property type="match status" value="2"/>
</dbReference>
<evidence type="ECO:0000313" key="4">
    <source>
        <dbReference type="Proteomes" id="UP000192359"/>
    </source>
</evidence>
<sequence>MKIAHVYNNNVVLARTNEGKEVVVIGRGLAFNKKKGATVDPAQVEQTFVPENPGTDYATAMLAELPSDVLALASELEQHASRVLGFNLAHSLVLPLADHLSYALERVREGQTMEFPLSIEVSQLYPREYGFGQYAVQLVSQRLGVELQPEEATAFAMHLVNTQFEGSDLNKTYRMTEVFSQIFSVISFAYNRPLNQNHMSVARFVTHLRYLFVRTEQNTGERGSGGQASAIPAIHEAVMSSYPKAYSCAGKVRVLLEMHLGTELSRDEQTYLAIHISRLAQDLWGTPQQTSSGNN</sequence>
<dbReference type="GO" id="GO:0006355">
    <property type="term" value="P:regulation of DNA-templated transcription"/>
    <property type="evidence" value="ECO:0007669"/>
    <property type="project" value="InterPro"/>
</dbReference>
<dbReference type="GO" id="GO:0003723">
    <property type="term" value="F:RNA binding"/>
    <property type="evidence" value="ECO:0007669"/>
    <property type="project" value="InterPro"/>
</dbReference>
<dbReference type="InterPro" id="IPR011608">
    <property type="entry name" value="PRD"/>
</dbReference>
<accession>A0A1Y1RMY7</accession>
<evidence type="ECO:0000256" key="1">
    <source>
        <dbReference type="ARBA" id="ARBA00022737"/>
    </source>
</evidence>
<dbReference type="PANTHER" id="PTHR30185:SF15">
    <property type="entry name" value="CRYPTIC BETA-GLUCOSIDE BGL OPERON ANTITERMINATOR"/>
    <property type="match status" value="1"/>
</dbReference>
<keyword evidence="4" id="KW-1185">Reference proteome</keyword>
<organism evidence="3 4">
    <name type="scientific">Rothia nasimurium</name>
    <dbReference type="NCBI Taxonomy" id="85336"/>
    <lineage>
        <taxon>Bacteria</taxon>
        <taxon>Bacillati</taxon>
        <taxon>Actinomycetota</taxon>
        <taxon>Actinomycetes</taxon>
        <taxon>Micrococcales</taxon>
        <taxon>Micrococcaceae</taxon>
        <taxon>Rothia</taxon>
    </lineage>
</organism>
<feature type="domain" description="PRD" evidence="2">
    <location>
        <begin position="64"/>
        <end position="169"/>
    </location>
</feature>
<evidence type="ECO:0000259" key="2">
    <source>
        <dbReference type="PROSITE" id="PS51372"/>
    </source>
</evidence>
<dbReference type="OrthoDB" id="9813552at2"/>
<dbReference type="Gene3D" id="1.10.1790.10">
    <property type="entry name" value="PRD domain"/>
    <property type="match status" value="2"/>
</dbReference>
<gene>
    <name evidence="3" type="ORF">A7979_05020</name>
</gene>
<dbReference type="InterPro" id="IPR004341">
    <property type="entry name" value="CAT_RNA-bd_dom"/>
</dbReference>
<dbReference type="Pfam" id="PF03123">
    <property type="entry name" value="CAT_RBD"/>
    <property type="match status" value="1"/>
</dbReference>
<dbReference type="PANTHER" id="PTHR30185">
    <property type="entry name" value="CRYPTIC BETA-GLUCOSIDE BGL OPERON ANTITERMINATOR"/>
    <property type="match status" value="1"/>
</dbReference>
<dbReference type="SMART" id="SM01061">
    <property type="entry name" value="CAT_RBD"/>
    <property type="match status" value="1"/>
</dbReference>
<protein>
    <recommendedName>
        <fullName evidence="2">PRD domain-containing protein</fullName>
    </recommendedName>
</protein>
<proteinExistence type="predicted"/>
<dbReference type="InterPro" id="IPR050661">
    <property type="entry name" value="BglG_antiterminators"/>
</dbReference>
<dbReference type="RefSeq" id="WP_143539187.1">
    <property type="nucleotide sequence ID" value="NZ_LXWF01000041.1"/>
</dbReference>
<dbReference type="SUPFAM" id="SSF50151">
    <property type="entry name" value="SacY-like RNA-binding domain"/>
    <property type="match status" value="1"/>
</dbReference>
<dbReference type="EMBL" id="LXWF01000041">
    <property type="protein sequence ID" value="ORC15979.1"/>
    <property type="molecule type" value="Genomic_DNA"/>
</dbReference>